<evidence type="ECO:0000313" key="2">
    <source>
        <dbReference type="EMBL" id="GFH31297.1"/>
    </source>
</evidence>
<comment type="caution">
    <text evidence="2">The sequence shown here is derived from an EMBL/GenBank/DDBJ whole genome shotgun (WGS) entry which is preliminary data.</text>
</comment>
<organism evidence="2 3">
    <name type="scientific">Haematococcus lacustris</name>
    <name type="common">Green alga</name>
    <name type="synonym">Haematococcus pluvialis</name>
    <dbReference type="NCBI Taxonomy" id="44745"/>
    <lineage>
        <taxon>Eukaryota</taxon>
        <taxon>Viridiplantae</taxon>
        <taxon>Chlorophyta</taxon>
        <taxon>core chlorophytes</taxon>
        <taxon>Chlorophyceae</taxon>
        <taxon>CS clade</taxon>
        <taxon>Chlamydomonadales</taxon>
        <taxon>Haematococcaceae</taxon>
        <taxon>Haematococcus</taxon>
    </lineage>
</organism>
<evidence type="ECO:0000256" key="1">
    <source>
        <dbReference type="SAM" id="MobiDB-lite"/>
    </source>
</evidence>
<gene>
    <name evidence="2" type="ORF">HaLaN_30312</name>
</gene>
<evidence type="ECO:0000313" key="3">
    <source>
        <dbReference type="Proteomes" id="UP000485058"/>
    </source>
</evidence>
<feature type="compositionally biased region" description="Polar residues" evidence="1">
    <location>
        <begin position="201"/>
        <end position="211"/>
    </location>
</feature>
<feature type="region of interest" description="Disordered" evidence="1">
    <location>
        <begin position="134"/>
        <end position="211"/>
    </location>
</feature>
<name>A0A6A0AHH4_HAELA</name>
<proteinExistence type="predicted"/>
<dbReference type="EMBL" id="BLLF01005515">
    <property type="protein sequence ID" value="GFH31297.1"/>
    <property type="molecule type" value="Genomic_DNA"/>
</dbReference>
<sequence length="211" mass="22971">MCSGVVPWTPKRNNSHQPVAKLVSWLWGEHNRENQPPALVHIIPVRASDDMLLEKLKPDLEKQATEELPKDHRVYMTKGTFSLVHKDSPRWPYNGIHGESGNWVIVAGIVPAPMTRETDGVLHGKMLVVLQWTGPQEKTPDNSAKNASQRASGAKRGSGGNSSQAGRGKGARMTPGRAGVPVRNLDDLADAAAVADEAGQQGRSWQPQQTQ</sequence>
<reference evidence="2 3" key="1">
    <citation type="submission" date="2020-02" db="EMBL/GenBank/DDBJ databases">
        <title>Draft genome sequence of Haematococcus lacustris strain NIES-144.</title>
        <authorList>
            <person name="Morimoto D."/>
            <person name="Nakagawa S."/>
            <person name="Yoshida T."/>
            <person name="Sawayama S."/>
        </authorList>
    </citation>
    <scope>NUCLEOTIDE SEQUENCE [LARGE SCALE GENOMIC DNA]</scope>
    <source>
        <strain evidence="2 3">NIES-144</strain>
    </source>
</reference>
<accession>A0A6A0AHH4</accession>
<protein>
    <submittedName>
        <fullName evidence="2">Uncharacterized protein</fullName>
    </submittedName>
</protein>
<feature type="compositionally biased region" description="Polar residues" evidence="1">
    <location>
        <begin position="134"/>
        <end position="151"/>
    </location>
</feature>
<keyword evidence="3" id="KW-1185">Reference proteome</keyword>
<dbReference type="AlphaFoldDB" id="A0A6A0AHH4"/>
<feature type="non-terminal residue" evidence="2">
    <location>
        <position position="211"/>
    </location>
</feature>
<dbReference type="Proteomes" id="UP000485058">
    <property type="component" value="Unassembled WGS sequence"/>
</dbReference>